<organism evidence="2 3">
    <name type="scientific">Pedobacter puniceum</name>
    <dbReference type="NCBI Taxonomy" id="2666136"/>
    <lineage>
        <taxon>Bacteria</taxon>
        <taxon>Pseudomonadati</taxon>
        <taxon>Bacteroidota</taxon>
        <taxon>Sphingobacteriia</taxon>
        <taxon>Sphingobacteriales</taxon>
        <taxon>Sphingobacteriaceae</taxon>
        <taxon>Pedobacter</taxon>
    </lineage>
</organism>
<dbReference type="EMBL" id="WKJI01000002">
    <property type="protein sequence ID" value="MRX46917.1"/>
    <property type="molecule type" value="Genomic_DNA"/>
</dbReference>
<evidence type="ECO:0000256" key="1">
    <source>
        <dbReference type="SAM" id="SignalP"/>
    </source>
</evidence>
<evidence type="ECO:0000313" key="3">
    <source>
        <dbReference type="Proteomes" id="UP000462931"/>
    </source>
</evidence>
<proteinExistence type="predicted"/>
<sequence>MMKKLCFSFLLVLIIHASSFAQKGTVSRSLVLKSAILNKEMKYSIYLPLDYDKNNETYPVLYLLHGYGDNENAWIDYGKIFESLNQDVLTRLNFQMIIVMPDALKTYYMNNYNGSVKYEDYFFKEFIPHIESVYRIKKSKNYRAISGLSMGGFGSFLYALKYPEYFKVVAPLSSAVRTDEELVSMKDSIYNRSAYAYLLGSNLKGRKRLNKTWYENAIIHLINNSDADSLKSIKWYIDCGDDDYLLNGNIYTHLALAQKRIPHELRIRNGEHNWKYWQVSFVDVYQYIAHVFKSEYKE</sequence>
<feature type="chain" id="PRO_5029903635" evidence="1">
    <location>
        <begin position="24"/>
        <end position="298"/>
    </location>
</feature>
<dbReference type="InterPro" id="IPR029058">
    <property type="entry name" value="AB_hydrolase_fold"/>
</dbReference>
<dbReference type="GO" id="GO:0016747">
    <property type="term" value="F:acyltransferase activity, transferring groups other than amino-acyl groups"/>
    <property type="evidence" value="ECO:0007669"/>
    <property type="project" value="TreeGrafter"/>
</dbReference>
<feature type="signal peptide" evidence="1">
    <location>
        <begin position="1"/>
        <end position="23"/>
    </location>
</feature>
<dbReference type="SUPFAM" id="SSF53474">
    <property type="entry name" value="alpha/beta-Hydrolases"/>
    <property type="match status" value="1"/>
</dbReference>
<name>A0A7K0FPD9_9SPHI</name>
<dbReference type="PANTHER" id="PTHR48098:SF1">
    <property type="entry name" value="DIACYLGLYCEROL ACYLTRANSFERASE_MYCOLYLTRANSFERASE AG85A"/>
    <property type="match status" value="1"/>
</dbReference>
<dbReference type="AlphaFoldDB" id="A0A7K0FPD9"/>
<dbReference type="PANTHER" id="PTHR48098">
    <property type="entry name" value="ENTEROCHELIN ESTERASE-RELATED"/>
    <property type="match status" value="1"/>
</dbReference>
<gene>
    <name evidence="2" type="ORF">GJJ64_06955</name>
</gene>
<dbReference type="InterPro" id="IPR050583">
    <property type="entry name" value="Mycobacterial_A85_antigen"/>
</dbReference>
<dbReference type="Pfam" id="PF00756">
    <property type="entry name" value="Esterase"/>
    <property type="match status" value="1"/>
</dbReference>
<dbReference type="Gene3D" id="3.40.50.1820">
    <property type="entry name" value="alpha/beta hydrolase"/>
    <property type="match status" value="1"/>
</dbReference>
<comment type="caution">
    <text evidence="2">The sequence shown here is derived from an EMBL/GenBank/DDBJ whole genome shotgun (WGS) entry which is preliminary data.</text>
</comment>
<accession>A0A7K0FPD9</accession>
<evidence type="ECO:0000313" key="2">
    <source>
        <dbReference type="EMBL" id="MRX46917.1"/>
    </source>
</evidence>
<keyword evidence="3" id="KW-1185">Reference proteome</keyword>
<dbReference type="InterPro" id="IPR000801">
    <property type="entry name" value="Esterase-like"/>
</dbReference>
<reference evidence="2 3" key="1">
    <citation type="submission" date="2019-11" db="EMBL/GenBank/DDBJ databases">
        <authorList>
            <person name="Cheng Q."/>
            <person name="Yang Z."/>
        </authorList>
    </citation>
    <scope>NUCLEOTIDE SEQUENCE [LARGE SCALE GENOMIC DNA]</scope>
    <source>
        <strain evidence="2 3">HX-22-1</strain>
    </source>
</reference>
<protein>
    <submittedName>
        <fullName evidence="2">Esterase family protein</fullName>
    </submittedName>
</protein>
<keyword evidence="1" id="KW-0732">Signal</keyword>
<dbReference type="Proteomes" id="UP000462931">
    <property type="component" value="Unassembled WGS sequence"/>
</dbReference>